<keyword evidence="5" id="KW-0472">Membrane</keyword>
<dbReference type="SMART" id="SM00089">
    <property type="entry name" value="PKD"/>
    <property type="match status" value="12"/>
</dbReference>
<protein>
    <submittedName>
        <fullName evidence="8">Gliding motility-associated C-terminal domain-containing protein</fullName>
    </submittedName>
</protein>
<feature type="domain" description="PKD" evidence="7">
    <location>
        <begin position="2237"/>
        <end position="2273"/>
    </location>
</feature>
<evidence type="ECO:0000256" key="3">
    <source>
        <dbReference type="ARBA" id="ARBA00022737"/>
    </source>
</evidence>
<dbReference type="Gene3D" id="2.60.40.10">
    <property type="entry name" value="Immunoglobulins"/>
    <property type="match status" value="13"/>
</dbReference>
<evidence type="ECO:0000259" key="7">
    <source>
        <dbReference type="PROSITE" id="PS50093"/>
    </source>
</evidence>
<feature type="chain" id="PRO_5012906070" evidence="6">
    <location>
        <begin position="25"/>
        <end position="2785"/>
    </location>
</feature>
<keyword evidence="3" id="KW-0677">Repeat</keyword>
<dbReference type="PROSITE" id="PS50093">
    <property type="entry name" value="PKD"/>
    <property type="match status" value="9"/>
</dbReference>
<feature type="domain" description="PKD" evidence="7">
    <location>
        <begin position="2322"/>
        <end position="2370"/>
    </location>
</feature>
<feature type="domain" description="PKD" evidence="7">
    <location>
        <begin position="1980"/>
        <end position="2038"/>
    </location>
</feature>
<dbReference type="PANTHER" id="PTHR46730:SF4">
    <property type="entry name" value="POLYCYSTIC KIDNEY DISEASE PROTEIN 1-LIKE 1"/>
    <property type="match status" value="1"/>
</dbReference>
<evidence type="ECO:0000256" key="5">
    <source>
        <dbReference type="ARBA" id="ARBA00023136"/>
    </source>
</evidence>
<feature type="domain" description="PKD" evidence="7">
    <location>
        <begin position="2063"/>
        <end position="2101"/>
    </location>
</feature>
<evidence type="ECO:0000256" key="6">
    <source>
        <dbReference type="SAM" id="SignalP"/>
    </source>
</evidence>
<evidence type="ECO:0000256" key="1">
    <source>
        <dbReference type="ARBA" id="ARBA00004141"/>
    </source>
</evidence>
<feature type="signal peptide" evidence="6">
    <location>
        <begin position="1"/>
        <end position="24"/>
    </location>
</feature>
<organism evidence="8 9">
    <name type="scientific">Cnuella takakiae</name>
    <dbReference type="NCBI Taxonomy" id="1302690"/>
    <lineage>
        <taxon>Bacteria</taxon>
        <taxon>Pseudomonadati</taxon>
        <taxon>Bacteroidota</taxon>
        <taxon>Chitinophagia</taxon>
        <taxon>Chitinophagales</taxon>
        <taxon>Chitinophagaceae</taxon>
        <taxon>Cnuella</taxon>
    </lineage>
</organism>
<dbReference type="Gene3D" id="2.60.40.2700">
    <property type="match status" value="2"/>
</dbReference>
<sequence length="2785" mass="289678">MKKTLGLILTLILSVTLYSQTIVASGPLCGASGTTTLRVQNPVAGATYKWKKDGAEIPTATASTYTATASGSYEVIETLGGTPTTSPAFVLAESSVPVADFSFANNLCANTAVAFTNTSTGTGLSYAWNFGDAAGATNTSTLASPTHRFINNVIGNNNQNFTVRLTVTNADGCTDEEVKTVVVKQVPSTDLEGSGGASSYDNKTYFKQCTGVNSYLFNFSNQSTTANTSYKIVWGDNTPDFTGSSFGIQTHSYNLGTKDLKFEVTGQNGCVASAEYAVFVGSNPAVGLGNPGNTTICTGSTLTFPISSTSANAPGTSYKVNFNDGTPDINYTHPAPADVTHTFNRASCNTNSGSNPVFNNSFSATIIASNPCQSSSATVVPIYVSERPQPVISTPKDSVCTGLDVPFSNSGTIGNYINGSNCVPSKSVWSVTPATGWVVTSGQLGNDNSNTDPSLWMAGSATINLRFSAPGTYTIKLKTGNPLCGTQEVTKTICVNEPPVASFTLDNTIGCGPLAVATTNTSGSPLCGTYRYLWTVTYSNPQNCGTSGSGYSFTGNTSNGSVSPQFSFVNPGEYTIGLQVINPGGLCTSAVFTRTVTVKDKPRVSIGAIANICQNGSISPAAAINNCYGTSPLTYAWSFAGGAPASAATATPGSIQYSGTGQQTVVLTVGNECGNTAANQVFNITAASTVTNPGNKVLCAGSTQPQIVFTGSGTAYNWTNSNTAIGLAASGNGTISGFTVANSGTTPQVATITVTPLGSCPGAPVSFTITVNPRPLAPVVSTPVIYCQNTTAPPLTATAAAGNSLTWYTNSNLTGGSATAPTPLTNTVVNTPYYITQTDGTCISPIATIMVQVQAAITGNSIGSSHSICLGSTANSLNPSQSPSGGLGSFTYQWQSSTDGGATWANIGGAASSSYNPGALTATTHFRRLVSSGSCVDNPSNVVVVTVQPALSGFGLNTTTTPICTGPSPVVIDGQTATGGGGAITYTWQESANGSTGWTIIAGATGEDYTVPAISAIRYYQRITQGANCSATSTVIQVQPGIVQSNINAVAAVCAGSPSARLQASQAPTGGQGNYGFQWQSSADGTANWTNIAGATQSFYDPGVLGATTYFRRMVSSGVCADNASNVVEVLVAPAITDYALHTGNLVVCAGQVPSLLDGKTATGGGGSVTYQWQVSADGGATWANIAGATSEDFQPAVLTATRHYKRIAKTSICSVESEVIEILVNPVPVLAAPASQVLCKDANFGGLNFSATPAGTISYAWTNSNTAIGLAASGSGPLPAFTAINTNAGKVPEVANITITSTRSANGISCAGTPVNFTLTVLPLVTVQPIADITLCSGGSQAAITPVHDAGNYTNSVIQYQWTVTGTGINLNNGSGAVIPAFTATNNGTTDLVATITLTPLYQLGAASCPGTPISFQVTVKPGTPMANAGPDQNLCAASSYTMQATAPAFGSGQWQLQSGPQVTIVDPANPTTVINGLQLGNTYVFHWTVTGAPGCAPTQDDITIDIKPALTNTITTTPLTICSGQNITIAGQPATGGNGTPQYEWQFSTNRAAWSPINGQTSASLVYTPLQSGFVRRMVRSLPCTDPGQEVAVTVQAAVSNNTISASQTLCIGNPTQLLVGSDPAGANGAFLYQWEQSANGVNWTIIPGAVSRDYQPGTLSATTHFRRIVASNLCAGPQSNTSQAVIITINPDAVASFRTSRDTACAPFAINSSVVVLQPDATRNGSYQWYANGNLLGSGNSFPGYVLQGSNDFVDIKLKAISRYGCKADSMERRLYTYTNPQPAFTLNTTGGCGPLTVQFSNTTPNAGQYRFYWNFGNGRSSTLAQPGAILFASNPSFGDTTYTVTLHAISACDTFRVSQQVRVGSVPKALFTPSKTVGCSPMQVSFRNTSRGIGNSYTWDFGDGTIANRSNADTISHTFITSVRDTFFVKLVATNTCGTDTARFAVVVSPNTIVLDFAVNGNEQAGCTPHTVRFINNTRGAASFRWDFGDGDILSTTRNQDTVSHLYRQPGNYLVRLFATNGCTDTSSTEAVTVYPKPKAAFNAGQYTLCIGEGVQFQNNSDSATGYAWQFGDGATSTATNPVHQYRNPGLYTVLLTSLRANSAGSVCPDSVAQQINVVRSQAGWFTAFDTVSACAPLTVTFTNRNTPATSAVWNFGDGTTATGDVVTHTFKEAGIYAVQLVAQAPGGCVYQTQRTVTLNGPRGVLQYSNAILCNDNAVRFQVQASGTDTLVWNFGDGVVLKTTTNVVYHAYANGGKYRPSVTLLNRAGCSVLLQGSDSISVDKVKADFTFVEDRFCGGTTLQFREGARAYSGQAAATWKFGDGATGAGVQPQHTYVNSGTFPVQLITTSMGGCRDTLTRFVPVKVNDIPAADIIAQALACTRSSTQFRSSIRAVDAIGSVNWSLSNGVQSNTAAFDYTFARAGVYNMQLAVGTVNGCYDTASQTITINTSPDVSVSADKRLCLGEQTALSATGATRYSWSPIAGLSCTNCADPIAAPRVTTTYVVTGTNSAGCSQADTVLVSVIQPLQLRVSPSDSICIGSSTLLQASGATTYRWTPATGLSNAAIANPLARPDATTIYRVVGYDGFNCFTDTAFVTVAVGTEPTISLGPDLTLSTGTQLPLRTVVQNGPIRTWEWSPATDLSCTNCPLPTAYIRKDITYTVKGTTPYGCVDTDTLNIKVFCEGSQVFIPNAFTPDGDGVNDILMVRGKGIAMVKTFRVFNRWGEVVFEKSSFRPNDPTYGWDGKVRGVAGQPEVYVYTAEVVCDNGGTYTYKGNTSLLK</sequence>
<dbReference type="GO" id="GO:0006816">
    <property type="term" value="P:calcium ion transport"/>
    <property type="evidence" value="ECO:0007669"/>
    <property type="project" value="TreeGrafter"/>
</dbReference>
<feature type="domain" description="PKD" evidence="7">
    <location>
        <begin position="2404"/>
        <end position="2452"/>
    </location>
</feature>
<feature type="domain" description="PKD" evidence="7">
    <location>
        <begin position="2142"/>
        <end position="2203"/>
    </location>
</feature>
<accession>A0A1M4T9I6</accession>
<name>A0A1M4T9I6_9BACT</name>
<dbReference type="Pfam" id="PF00801">
    <property type="entry name" value="PKD"/>
    <property type="match status" value="1"/>
</dbReference>
<keyword evidence="9" id="KW-1185">Reference proteome</keyword>
<dbReference type="OrthoDB" id="7794186at2"/>
<dbReference type="GO" id="GO:0005886">
    <property type="term" value="C:plasma membrane"/>
    <property type="evidence" value="ECO:0007669"/>
    <property type="project" value="TreeGrafter"/>
</dbReference>
<evidence type="ECO:0000313" key="8">
    <source>
        <dbReference type="EMBL" id="SHE41166.1"/>
    </source>
</evidence>
<dbReference type="STRING" id="1302690.BUE76_01375"/>
<dbReference type="Pfam" id="PF18911">
    <property type="entry name" value="PKD_4"/>
    <property type="match status" value="6"/>
</dbReference>
<dbReference type="EMBL" id="FQUO01000001">
    <property type="protein sequence ID" value="SHE41166.1"/>
    <property type="molecule type" value="Genomic_DNA"/>
</dbReference>
<dbReference type="PANTHER" id="PTHR46730">
    <property type="entry name" value="POLYCYSTIN-1"/>
    <property type="match status" value="1"/>
</dbReference>
<evidence type="ECO:0000256" key="2">
    <source>
        <dbReference type="ARBA" id="ARBA00022692"/>
    </source>
</evidence>
<gene>
    <name evidence="8" type="ORF">SAMN05444008_101361</name>
</gene>
<proteinExistence type="predicted"/>
<dbReference type="CDD" id="cd00146">
    <property type="entry name" value="PKD"/>
    <property type="match status" value="4"/>
</dbReference>
<feature type="domain" description="PKD" evidence="7">
    <location>
        <begin position="631"/>
        <end position="681"/>
    </location>
</feature>
<dbReference type="Proteomes" id="UP000184368">
    <property type="component" value="Unassembled WGS sequence"/>
</dbReference>
<evidence type="ECO:0000256" key="4">
    <source>
        <dbReference type="ARBA" id="ARBA00022989"/>
    </source>
</evidence>
<dbReference type="Pfam" id="PF13585">
    <property type="entry name" value="CHU_C"/>
    <property type="match status" value="1"/>
</dbReference>
<dbReference type="InterPro" id="IPR013783">
    <property type="entry name" value="Ig-like_fold"/>
</dbReference>
<keyword evidence="4" id="KW-1133">Transmembrane helix</keyword>
<dbReference type="RefSeq" id="WP_073039361.1">
    <property type="nucleotide sequence ID" value="NZ_FQUO01000001.1"/>
</dbReference>
<feature type="domain" description="PKD" evidence="7">
    <location>
        <begin position="1871"/>
        <end position="1923"/>
    </location>
</feature>
<reference evidence="8 9" key="1">
    <citation type="submission" date="2016-11" db="EMBL/GenBank/DDBJ databases">
        <authorList>
            <person name="Jaros S."/>
            <person name="Januszkiewicz K."/>
            <person name="Wedrychowicz H."/>
        </authorList>
    </citation>
    <scope>NUCLEOTIDE SEQUENCE [LARGE SCALE GENOMIC DNA]</scope>
    <source>
        <strain evidence="8 9">DSM 26897</strain>
    </source>
</reference>
<dbReference type="InterPro" id="IPR022409">
    <property type="entry name" value="PKD/Chitinase_dom"/>
</dbReference>
<evidence type="ECO:0000313" key="9">
    <source>
        <dbReference type="Proteomes" id="UP000184368"/>
    </source>
</evidence>
<dbReference type="InterPro" id="IPR035986">
    <property type="entry name" value="PKD_dom_sf"/>
</dbReference>
<feature type="domain" description="PKD" evidence="7">
    <location>
        <begin position="96"/>
        <end position="149"/>
    </location>
</feature>
<keyword evidence="6" id="KW-0732">Signal</keyword>
<comment type="subcellular location">
    <subcellularLocation>
        <location evidence="1">Membrane</location>
        <topology evidence="1">Multi-pass membrane protein</topology>
    </subcellularLocation>
</comment>
<dbReference type="SUPFAM" id="SSF49299">
    <property type="entry name" value="PKD domain"/>
    <property type="match status" value="10"/>
</dbReference>
<dbReference type="GO" id="GO:0005261">
    <property type="term" value="F:monoatomic cation channel activity"/>
    <property type="evidence" value="ECO:0007669"/>
    <property type="project" value="TreeGrafter"/>
</dbReference>
<keyword evidence="2" id="KW-0812">Transmembrane</keyword>
<dbReference type="InterPro" id="IPR000601">
    <property type="entry name" value="PKD_dom"/>
</dbReference>